<evidence type="ECO:0008006" key="6">
    <source>
        <dbReference type="Google" id="ProtNLM"/>
    </source>
</evidence>
<dbReference type="RefSeq" id="WP_072762978.1">
    <property type="nucleotide sequence ID" value="NZ_FQYX01000002.1"/>
</dbReference>
<dbReference type="Proteomes" id="UP000184231">
    <property type="component" value="Unassembled WGS sequence"/>
</dbReference>
<evidence type="ECO:0000259" key="3">
    <source>
        <dbReference type="Pfam" id="PF02709"/>
    </source>
</evidence>
<dbReference type="OrthoDB" id="9801954at2"/>
<evidence type="ECO:0000313" key="5">
    <source>
        <dbReference type="Proteomes" id="UP000184231"/>
    </source>
</evidence>
<reference evidence="5" key="1">
    <citation type="submission" date="2016-11" db="EMBL/GenBank/DDBJ databases">
        <authorList>
            <person name="Varghese N."/>
            <person name="Submissions S."/>
        </authorList>
    </citation>
    <scope>NUCLEOTIDE SEQUENCE [LARGE SCALE GENOMIC DNA]</scope>
    <source>
        <strain evidence="5">CGMCC 1.8863</strain>
    </source>
</reference>
<dbReference type="InterPro" id="IPR050834">
    <property type="entry name" value="Glycosyltransf_2"/>
</dbReference>
<dbReference type="InterPro" id="IPR029044">
    <property type="entry name" value="Nucleotide-diphossugar_trans"/>
</dbReference>
<evidence type="ECO:0000259" key="2">
    <source>
        <dbReference type="Pfam" id="PF00535"/>
    </source>
</evidence>
<protein>
    <recommendedName>
        <fullName evidence="6">N-terminal domain of galactosyltransferase</fullName>
    </recommendedName>
</protein>
<keyword evidence="5" id="KW-1185">Reference proteome</keyword>
<dbReference type="STRING" id="558155.SAMN04487911_102163"/>
<name>A0A1M6BEA5_9FLAO</name>
<dbReference type="PANTHER" id="PTHR43685:SF3">
    <property type="entry name" value="SLR2126 PROTEIN"/>
    <property type="match status" value="1"/>
</dbReference>
<dbReference type="GO" id="GO:0016740">
    <property type="term" value="F:transferase activity"/>
    <property type="evidence" value="ECO:0007669"/>
    <property type="project" value="UniProtKB-KW"/>
</dbReference>
<proteinExistence type="predicted"/>
<dbReference type="PANTHER" id="PTHR43685">
    <property type="entry name" value="GLYCOSYLTRANSFERASE"/>
    <property type="match status" value="1"/>
</dbReference>
<dbReference type="InterPro" id="IPR027791">
    <property type="entry name" value="Galactosyl_T_C"/>
</dbReference>
<dbReference type="Gene3D" id="3.90.550.10">
    <property type="entry name" value="Spore Coat Polysaccharide Biosynthesis Protein SpsA, Chain A"/>
    <property type="match status" value="1"/>
</dbReference>
<dbReference type="InterPro" id="IPR001173">
    <property type="entry name" value="Glyco_trans_2-like"/>
</dbReference>
<evidence type="ECO:0000256" key="1">
    <source>
        <dbReference type="ARBA" id="ARBA00022679"/>
    </source>
</evidence>
<feature type="domain" description="Glycosyltransferase 2-like" evidence="2">
    <location>
        <begin position="7"/>
        <end position="137"/>
    </location>
</feature>
<feature type="domain" description="Galactosyltransferase C-terminal" evidence="3">
    <location>
        <begin position="176"/>
        <end position="236"/>
    </location>
</feature>
<dbReference type="Pfam" id="PF02709">
    <property type="entry name" value="Glyco_transf_7C"/>
    <property type="match status" value="1"/>
</dbReference>
<organism evidence="4 5">
    <name type="scientific">Arenibacter nanhaiticus</name>
    <dbReference type="NCBI Taxonomy" id="558155"/>
    <lineage>
        <taxon>Bacteria</taxon>
        <taxon>Pseudomonadati</taxon>
        <taxon>Bacteroidota</taxon>
        <taxon>Flavobacteriia</taxon>
        <taxon>Flavobacteriales</taxon>
        <taxon>Flavobacteriaceae</taxon>
        <taxon>Arenibacter</taxon>
    </lineage>
</organism>
<dbReference type="SUPFAM" id="SSF53448">
    <property type="entry name" value="Nucleotide-diphospho-sugar transferases"/>
    <property type="match status" value="1"/>
</dbReference>
<gene>
    <name evidence="4" type="ORF">SAMN04487911_102163</name>
</gene>
<dbReference type="CDD" id="cd06420">
    <property type="entry name" value="GT2_Chondriotin_Pol_N"/>
    <property type="match status" value="1"/>
</dbReference>
<keyword evidence="1" id="KW-0808">Transferase</keyword>
<dbReference type="EMBL" id="FQYX01000002">
    <property type="protein sequence ID" value="SHI47016.1"/>
    <property type="molecule type" value="Genomic_DNA"/>
</dbReference>
<sequence>MKPKATLLISTYNWPSALKKVLESILYQSVKPSQIIIADDGSKKETKGLIALFQKQHPSLNLLHLWQQDQGFRKTIILNKAITRATTPYIIQIDGDCIMHSKFIEDHIAYAEKGFFVCGRRVMLKESFSKSILKDRLNFRNPFVKLLALKFNFKYQFQLPLMAKKKLKIISEQNQHQAFGCNLAYWKNDILTINGYSEDFIGWGPEDSELTNRLLNSQKKAKQIFYSGIVYHIYHKEISREYTPRNIELYKASLNKNLIVTPNGIIKH</sequence>
<dbReference type="AlphaFoldDB" id="A0A1M6BEA5"/>
<evidence type="ECO:0000313" key="4">
    <source>
        <dbReference type="EMBL" id="SHI47016.1"/>
    </source>
</evidence>
<accession>A0A1M6BEA5</accession>
<dbReference type="Pfam" id="PF00535">
    <property type="entry name" value="Glycos_transf_2"/>
    <property type="match status" value="1"/>
</dbReference>